<dbReference type="RefSeq" id="WP_035930990.1">
    <property type="nucleotide sequence ID" value="NZ_CADFFX010000041.1"/>
</dbReference>
<reference evidence="1 2" key="1">
    <citation type="submission" date="2014-03" db="EMBL/GenBank/DDBJ databases">
        <title>Draft Genome Sequences of Four Burkholderia Strains.</title>
        <authorList>
            <person name="Liu X.Y."/>
            <person name="Li C.X."/>
            <person name="Xu J.H."/>
        </authorList>
    </citation>
    <scope>NUCLEOTIDE SEQUENCE [LARGE SCALE GENOMIC DNA]</scope>
    <source>
        <strain evidence="1 2">DSM 50014</strain>
    </source>
</reference>
<dbReference type="AlphaFoldDB" id="A0A069PFY0"/>
<protein>
    <submittedName>
        <fullName evidence="1">Uncharacterized protein</fullName>
    </submittedName>
</protein>
<keyword evidence="2" id="KW-1185">Reference proteome</keyword>
<comment type="caution">
    <text evidence="1">The sequence shown here is derived from an EMBL/GenBank/DDBJ whole genome shotgun (WGS) entry which is preliminary data.</text>
</comment>
<gene>
    <name evidence="1" type="ORF">BG61_31305</name>
</gene>
<dbReference type="Proteomes" id="UP000027466">
    <property type="component" value="Unassembled WGS sequence"/>
</dbReference>
<sequence length="116" mass="13008">MIKVVGKLLTVFERDGETVVRALERSEYPSEIKGILRSPHFGMCNVWCVLDPGNVAGATFGCQSDDCADECVLTKHVIGTRTYWACRCAARPSPRNIIPLNRRSDRSPPHCVELRY</sequence>
<evidence type="ECO:0000313" key="1">
    <source>
        <dbReference type="EMBL" id="KDR39593.1"/>
    </source>
</evidence>
<evidence type="ECO:0000313" key="2">
    <source>
        <dbReference type="Proteomes" id="UP000027466"/>
    </source>
</evidence>
<accession>A0A069PFY0</accession>
<name>A0A069PFY0_9BURK</name>
<dbReference type="EMBL" id="JFHC01000056">
    <property type="protein sequence ID" value="KDR39593.1"/>
    <property type="molecule type" value="Genomic_DNA"/>
</dbReference>
<proteinExistence type="predicted"/>
<organism evidence="1 2">
    <name type="scientific">Caballeronia glathei</name>
    <dbReference type="NCBI Taxonomy" id="60547"/>
    <lineage>
        <taxon>Bacteria</taxon>
        <taxon>Pseudomonadati</taxon>
        <taxon>Pseudomonadota</taxon>
        <taxon>Betaproteobacteria</taxon>
        <taxon>Burkholderiales</taxon>
        <taxon>Burkholderiaceae</taxon>
        <taxon>Caballeronia</taxon>
    </lineage>
</organism>